<dbReference type="Pfam" id="PF14714">
    <property type="entry name" value="KH_dom-like"/>
    <property type="match status" value="1"/>
</dbReference>
<comment type="caution">
    <text evidence="8">Lacks conserved residue(s) required for the propagation of feature annotation.</text>
</comment>
<sequence>MGKSTLFNRIIGKRRALTHETPYLTRDALIETIAWNDIKFEVIDTAGMDVNVKNKLNTSIIGFLKSYIEKADIIFFVVDGFSQITLLDDQIVNLLRRSGKKIVLVVNKVDDPKSIKLNFEFNKFGMKDVFFVSAIHGTGVADLLDFAAAYFKEEGFRTLSKKAPAPKPPAAEEKKSRSKRGAAASTVAKSKKTPVAEEYEELEEFDPNADIDDDDPDAVLQKQKLEQKGLLIKKTIDIALVGQPNSGKSSYLNKILGYERTLVHDEPGTTRDSIDTLLSFEGRDINLIDTAGVRKNTSSYDNIEFYSVKRSIASLEKADVAIILIDITKGITFQDKHLLDLAFENGKGVVIAINKVDLVKKSELENLSKEIIDYLHEEFPDSASAPKFFISAQKGVNAFAPLQKAIEIYEKAVNSAITTSVLNSYLTEIVSLHPPASYKGKPLKIYYSTIIARTPPTFILFVNDPRYVSSAYKRYIINKFRAAFEFEGYPVRLLFKKSLSRDKAVERGSERRGKR</sequence>
<dbReference type="InterPro" id="IPR032859">
    <property type="entry name" value="KH_dom-like"/>
</dbReference>
<dbReference type="AlphaFoldDB" id="A0A1F7WKM4"/>
<dbReference type="EMBL" id="MGFH01000170">
    <property type="protein sequence ID" value="OGM03371.1"/>
    <property type="molecule type" value="Genomic_DNA"/>
</dbReference>
<dbReference type="GO" id="GO:0042254">
    <property type="term" value="P:ribosome biogenesis"/>
    <property type="evidence" value="ECO:0007669"/>
    <property type="project" value="UniProtKB-KW"/>
</dbReference>
<keyword evidence="3 8" id="KW-0690">Ribosome biogenesis</keyword>
<dbReference type="Pfam" id="PF01926">
    <property type="entry name" value="MMR_HSR1"/>
    <property type="match status" value="2"/>
</dbReference>
<dbReference type="GO" id="GO:0043022">
    <property type="term" value="F:ribosome binding"/>
    <property type="evidence" value="ECO:0007669"/>
    <property type="project" value="TreeGrafter"/>
</dbReference>
<feature type="binding site" evidence="8">
    <location>
        <begin position="354"/>
        <end position="357"/>
    </location>
    <ligand>
        <name>GTP</name>
        <dbReference type="ChEBI" id="CHEBI:37565"/>
        <label>2</label>
    </ligand>
</feature>
<evidence type="ECO:0000256" key="2">
    <source>
        <dbReference type="ARBA" id="ARBA00020953"/>
    </source>
</evidence>
<comment type="subunit">
    <text evidence="8">Associates with the 50S ribosomal subunit.</text>
</comment>
<dbReference type="CDD" id="cd01894">
    <property type="entry name" value="EngA1"/>
    <property type="match status" value="1"/>
</dbReference>
<keyword evidence="6 8" id="KW-0342">GTP-binding</keyword>
<dbReference type="GO" id="GO:0005525">
    <property type="term" value="F:GTP binding"/>
    <property type="evidence" value="ECO:0007669"/>
    <property type="project" value="UniProtKB-UniRule"/>
</dbReference>
<dbReference type="Gene3D" id="3.30.300.20">
    <property type="match status" value="1"/>
</dbReference>
<evidence type="ECO:0000259" key="11">
    <source>
        <dbReference type="Pfam" id="PF01926"/>
    </source>
</evidence>
<gene>
    <name evidence="8" type="primary">der</name>
    <name evidence="13" type="ORF">A2008_13180</name>
</gene>
<dbReference type="PIRSF" id="PIRSF006485">
    <property type="entry name" value="GTP-binding_EngA"/>
    <property type="match status" value="1"/>
</dbReference>
<evidence type="ECO:0000256" key="10">
    <source>
        <dbReference type="SAM" id="MobiDB-lite"/>
    </source>
</evidence>
<proteinExistence type="inferred from homology"/>
<dbReference type="Proteomes" id="UP000178735">
    <property type="component" value="Unassembled WGS sequence"/>
</dbReference>
<name>A0A1F7WKM4_9BACT</name>
<evidence type="ECO:0000256" key="7">
    <source>
        <dbReference type="ARBA" id="ARBA00032345"/>
    </source>
</evidence>
<evidence type="ECO:0000256" key="9">
    <source>
        <dbReference type="RuleBase" id="RU004481"/>
    </source>
</evidence>
<evidence type="ECO:0000313" key="13">
    <source>
        <dbReference type="EMBL" id="OGM03371.1"/>
    </source>
</evidence>
<dbReference type="PANTHER" id="PTHR43834:SF6">
    <property type="entry name" value="GTPASE DER"/>
    <property type="match status" value="1"/>
</dbReference>
<feature type="domain" description="G" evidence="11">
    <location>
        <begin position="237"/>
        <end position="355"/>
    </location>
</feature>
<dbReference type="InterPro" id="IPR006073">
    <property type="entry name" value="GTP-bd"/>
</dbReference>
<evidence type="ECO:0000256" key="4">
    <source>
        <dbReference type="ARBA" id="ARBA00022737"/>
    </source>
</evidence>
<evidence type="ECO:0000256" key="6">
    <source>
        <dbReference type="ARBA" id="ARBA00023134"/>
    </source>
</evidence>
<keyword evidence="5 8" id="KW-0547">Nucleotide-binding</keyword>
<feature type="domain" description="G" evidence="11">
    <location>
        <begin position="2"/>
        <end position="108"/>
    </location>
</feature>
<evidence type="ECO:0000256" key="1">
    <source>
        <dbReference type="ARBA" id="ARBA00008279"/>
    </source>
</evidence>
<dbReference type="PANTHER" id="PTHR43834">
    <property type="entry name" value="GTPASE DER"/>
    <property type="match status" value="1"/>
</dbReference>
<dbReference type="STRING" id="1817813.A2008_13180"/>
<dbReference type="NCBIfam" id="TIGR00231">
    <property type="entry name" value="small_GTP"/>
    <property type="match status" value="2"/>
</dbReference>
<reference evidence="13 14" key="1">
    <citation type="journal article" date="2016" name="Nat. Commun.">
        <title>Thousands of microbial genomes shed light on interconnected biogeochemical processes in an aquifer system.</title>
        <authorList>
            <person name="Anantharaman K."/>
            <person name="Brown C.T."/>
            <person name="Hug L.A."/>
            <person name="Sharon I."/>
            <person name="Castelle C.J."/>
            <person name="Probst A.J."/>
            <person name="Thomas B.C."/>
            <person name="Singh A."/>
            <person name="Wilkins M.J."/>
            <person name="Karaoz U."/>
            <person name="Brodie E.L."/>
            <person name="Williams K.H."/>
            <person name="Hubbard S.S."/>
            <person name="Banfield J.F."/>
        </authorList>
    </citation>
    <scope>NUCLEOTIDE SEQUENCE [LARGE SCALE GENOMIC DNA]</scope>
</reference>
<evidence type="ECO:0000259" key="12">
    <source>
        <dbReference type="Pfam" id="PF14714"/>
    </source>
</evidence>
<dbReference type="NCBIfam" id="TIGR03594">
    <property type="entry name" value="GTPase_EngA"/>
    <property type="match status" value="1"/>
</dbReference>
<dbReference type="InterPro" id="IPR016484">
    <property type="entry name" value="GTPase_Der"/>
</dbReference>
<dbReference type="InterPro" id="IPR027417">
    <property type="entry name" value="P-loop_NTPase"/>
</dbReference>
<dbReference type="InterPro" id="IPR005225">
    <property type="entry name" value="Small_GTP-bd"/>
</dbReference>
<keyword evidence="4 9" id="KW-0677">Repeat</keyword>
<evidence type="ECO:0000313" key="14">
    <source>
        <dbReference type="Proteomes" id="UP000178735"/>
    </source>
</evidence>
<evidence type="ECO:0000256" key="3">
    <source>
        <dbReference type="ARBA" id="ARBA00022517"/>
    </source>
</evidence>
<feature type="binding site" evidence="8">
    <location>
        <begin position="44"/>
        <end position="48"/>
    </location>
    <ligand>
        <name>GTP</name>
        <dbReference type="ChEBI" id="CHEBI:37565"/>
        <label>1</label>
    </ligand>
</feature>
<protein>
    <recommendedName>
        <fullName evidence="2 8">GTPase Der</fullName>
    </recommendedName>
    <alternativeName>
        <fullName evidence="7 8">GTP-binding protein EngA</fullName>
    </alternativeName>
</protein>
<accession>A0A1F7WKM4</accession>
<feature type="binding site" evidence="8">
    <location>
        <begin position="289"/>
        <end position="293"/>
    </location>
    <ligand>
        <name>GTP</name>
        <dbReference type="ChEBI" id="CHEBI:37565"/>
        <label>2</label>
    </ligand>
</feature>
<dbReference type="SUPFAM" id="SSF52540">
    <property type="entry name" value="P-loop containing nucleoside triphosphate hydrolases"/>
    <property type="match status" value="2"/>
</dbReference>
<dbReference type="FunFam" id="3.30.300.20:FF:000004">
    <property type="entry name" value="GTPase Der"/>
    <property type="match status" value="1"/>
</dbReference>
<feature type="region of interest" description="Disordered" evidence="10">
    <location>
        <begin position="160"/>
        <end position="198"/>
    </location>
</feature>
<evidence type="ECO:0000256" key="8">
    <source>
        <dbReference type="HAMAP-Rule" id="MF_00195"/>
    </source>
</evidence>
<comment type="function">
    <text evidence="8 9">GTPase that plays an essential role in the late steps of ribosome biogenesis.</text>
</comment>
<feature type="domain" description="GTPase Der C-terminal KH-domain-like" evidence="12">
    <location>
        <begin position="417"/>
        <end position="496"/>
    </location>
</feature>
<feature type="binding site" evidence="8">
    <location>
        <begin position="107"/>
        <end position="110"/>
    </location>
    <ligand>
        <name>GTP</name>
        <dbReference type="ChEBI" id="CHEBI:37565"/>
        <label>1</label>
    </ligand>
</feature>
<evidence type="ECO:0000256" key="5">
    <source>
        <dbReference type="ARBA" id="ARBA00022741"/>
    </source>
</evidence>
<comment type="similarity">
    <text evidence="1 8 9">Belongs to the TRAFAC class TrmE-Era-EngA-EngB-Septin-like GTPase superfamily. EngA (Der) GTPase family.</text>
</comment>
<dbReference type="Gene3D" id="3.40.50.300">
    <property type="entry name" value="P-loop containing nucleotide triphosphate hydrolases"/>
    <property type="match status" value="2"/>
</dbReference>
<dbReference type="CDD" id="cd01895">
    <property type="entry name" value="EngA2"/>
    <property type="match status" value="1"/>
</dbReference>
<dbReference type="InterPro" id="IPR015946">
    <property type="entry name" value="KH_dom-like_a/b"/>
</dbReference>
<dbReference type="HAMAP" id="MF_00195">
    <property type="entry name" value="GTPase_Der"/>
    <property type="match status" value="1"/>
</dbReference>
<comment type="caution">
    <text evidence="13">The sequence shown here is derived from an EMBL/GenBank/DDBJ whole genome shotgun (WGS) entry which is preliminary data.</text>
</comment>
<feature type="binding site" evidence="8">
    <location>
        <begin position="242"/>
        <end position="249"/>
    </location>
    <ligand>
        <name>GTP</name>
        <dbReference type="ChEBI" id="CHEBI:37565"/>
        <label>2</label>
    </ligand>
</feature>
<organism evidence="13 14">
    <name type="scientific">Candidatus Wallbacteria bacterium GWC2_49_35</name>
    <dbReference type="NCBI Taxonomy" id="1817813"/>
    <lineage>
        <taxon>Bacteria</taxon>
        <taxon>Candidatus Walliibacteriota</taxon>
    </lineage>
</organism>